<sequence length="369" mass="42131">MNNYTTYSPEELAQDSYFIKWINHADLEAEHFWQNWLEIYPFKRKDVELARQMVLLANKISDSTFSQQEINELKNSILEEIEAYEKPVKKGIYKFWMWSAAAAVIIAIGIFWNQQSAITPEHTYAAQVERAKNQYELVEVFNQDHQQQVINLADGSSILLKKGSKISYPQTFTKDLREVFLTGEAFFEIAKDPSKPFIVHANQVITKVLGTSFSVKTYPNSPKVSVNVKTGRVAVYLADNEEQLRKTQNEKLEGLVLLPGERIVVEDKIISPILPQMSVVAVPNNNVNVSIERISFEFNETNLSEVFNRIEQAYHLDVEYDAQHLGNCPVTASLTDEPLNQKLHLICKAVRANYQLKEGKIIITGEGCQ</sequence>
<dbReference type="InterPro" id="IPR006860">
    <property type="entry name" value="FecR"/>
</dbReference>
<reference evidence="4 5" key="1">
    <citation type="submission" date="2018-05" db="EMBL/GenBank/DDBJ databases">
        <title>Genomic Encyclopedia of Archaeal and Bacterial Type Strains, Phase II (KMG-II): from individual species to whole genera.</title>
        <authorList>
            <person name="Goeker M."/>
        </authorList>
    </citation>
    <scope>NUCLEOTIDE SEQUENCE [LARGE SCALE GENOMIC DNA]</scope>
    <source>
        <strain evidence="4 5">DSM 22214</strain>
    </source>
</reference>
<dbReference type="EMBL" id="QGGO01000006">
    <property type="protein sequence ID" value="PWK27672.1"/>
    <property type="molecule type" value="Genomic_DNA"/>
</dbReference>
<feature type="transmembrane region" description="Helical" evidence="1">
    <location>
        <begin position="95"/>
        <end position="112"/>
    </location>
</feature>
<comment type="caution">
    <text evidence="4">The sequence shown here is derived from an EMBL/GenBank/DDBJ whole genome shotgun (WGS) entry which is preliminary data.</text>
</comment>
<organism evidence="4 5">
    <name type="scientific">Arcicella aurantiaca</name>
    <dbReference type="NCBI Taxonomy" id="591202"/>
    <lineage>
        <taxon>Bacteria</taxon>
        <taxon>Pseudomonadati</taxon>
        <taxon>Bacteroidota</taxon>
        <taxon>Cytophagia</taxon>
        <taxon>Cytophagales</taxon>
        <taxon>Flectobacillaceae</taxon>
        <taxon>Arcicella</taxon>
    </lineage>
</organism>
<dbReference type="Pfam" id="PF04773">
    <property type="entry name" value="FecR"/>
    <property type="match status" value="1"/>
</dbReference>
<evidence type="ECO:0000259" key="2">
    <source>
        <dbReference type="Pfam" id="PF04773"/>
    </source>
</evidence>
<proteinExistence type="predicted"/>
<dbReference type="Pfam" id="PF16344">
    <property type="entry name" value="FecR_C"/>
    <property type="match status" value="1"/>
</dbReference>
<dbReference type="RefSeq" id="WP_109742312.1">
    <property type="nucleotide sequence ID" value="NZ_QGGO01000006.1"/>
</dbReference>
<name>A0A316EB78_9BACT</name>
<dbReference type="Gene3D" id="2.60.120.1440">
    <property type="match status" value="1"/>
</dbReference>
<dbReference type="GO" id="GO:0016989">
    <property type="term" value="F:sigma factor antagonist activity"/>
    <property type="evidence" value="ECO:0007669"/>
    <property type="project" value="TreeGrafter"/>
</dbReference>
<dbReference type="Gene3D" id="3.55.50.30">
    <property type="match status" value="1"/>
</dbReference>
<feature type="domain" description="Protein FecR C-terminal" evidence="3">
    <location>
        <begin position="296"/>
        <end position="363"/>
    </location>
</feature>
<keyword evidence="1" id="KW-1133">Transmembrane helix</keyword>
<dbReference type="PIRSF" id="PIRSF018266">
    <property type="entry name" value="FecR"/>
    <property type="match status" value="1"/>
</dbReference>
<dbReference type="PANTHER" id="PTHR30273">
    <property type="entry name" value="PERIPLASMIC SIGNAL SENSOR AND SIGMA FACTOR ACTIVATOR FECR-RELATED"/>
    <property type="match status" value="1"/>
</dbReference>
<keyword evidence="1" id="KW-0472">Membrane</keyword>
<evidence type="ECO:0000313" key="4">
    <source>
        <dbReference type="EMBL" id="PWK27672.1"/>
    </source>
</evidence>
<keyword evidence="5" id="KW-1185">Reference proteome</keyword>
<evidence type="ECO:0000256" key="1">
    <source>
        <dbReference type="SAM" id="Phobius"/>
    </source>
</evidence>
<dbReference type="AlphaFoldDB" id="A0A316EB78"/>
<feature type="domain" description="FecR protein" evidence="2">
    <location>
        <begin position="144"/>
        <end position="233"/>
    </location>
</feature>
<protein>
    <submittedName>
        <fullName evidence="4">FecR family protein</fullName>
    </submittedName>
</protein>
<dbReference type="Proteomes" id="UP000245489">
    <property type="component" value="Unassembled WGS sequence"/>
</dbReference>
<gene>
    <name evidence="4" type="ORF">LV89_01563</name>
</gene>
<accession>A0A316EB78</accession>
<dbReference type="PANTHER" id="PTHR30273:SF2">
    <property type="entry name" value="PROTEIN FECR"/>
    <property type="match status" value="1"/>
</dbReference>
<dbReference type="InterPro" id="IPR032508">
    <property type="entry name" value="FecR_C"/>
</dbReference>
<dbReference type="InterPro" id="IPR012373">
    <property type="entry name" value="Ferrdict_sens_TM"/>
</dbReference>
<keyword evidence="1" id="KW-0812">Transmembrane</keyword>
<dbReference type="OrthoDB" id="1523489at2"/>
<evidence type="ECO:0000259" key="3">
    <source>
        <dbReference type="Pfam" id="PF16344"/>
    </source>
</evidence>
<evidence type="ECO:0000313" key="5">
    <source>
        <dbReference type="Proteomes" id="UP000245489"/>
    </source>
</evidence>